<dbReference type="Pfam" id="PF05170">
    <property type="entry name" value="AsmA"/>
    <property type="match status" value="1"/>
</dbReference>
<feature type="domain" description="AsmA" evidence="2">
    <location>
        <begin position="1"/>
        <end position="281"/>
    </location>
</feature>
<dbReference type="PANTHER" id="PTHR30441:SF4">
    <property type="entry name" value="PROTEIN ASMA"/>
    <property type="match status" value="1"/>
</dbReference>
<dbReference type="InterPro" id="IPR007844">
    <property type="entry name" value="AsmA"/>
</dbReference>
<dbReference type="Proteomes" id="UP001610706">
    <property type="component" value="Unassembled WGS sequence"/>
</dbReference>
<accession>A0ABW7NXV3</accession>
<evidence type="ECO:0000259" key="2">
    <source>
        <dbReference type="Pfam" id="PF05170"/>
    </source>
</evidence>
<keyword evidence="4" id="KW-1185">Reference proteome</keyword>
<feature type="compositionally biased region" description="Low complexity" evidence="1">
    <location>
        <begin position="324"/>
        <end position="336"/>
    </location>
</feature>
<dbReference type="RefSeq" id="WP_395544757.1">
    <property type="nucleotide sequence ID" value="NZ_CP166302.1"/>
</dbReference>
<evidence type="ECO:0000313" key="3">
    <source>
        <dbReference type="EMBL" id="MFH7563986.1"/>
    </source>
</evidence>
<protein>
    <submittedName>
        <fullName evidence="3">AsmA family protein</fullName>
    </submittedName>
</protein>
<dbReference type="InterPro" id="IPR052894">
    <property type="entry name" value="AsmA-related"/>
</dbReference>
<name>A0ABW7NXV3_9GAMM</name>
<comment type="caution">
    <text evidence="3">The sequence shown here is derived from an EMBL/GenBank/DDBJ whole genome shotgun (WGS) entry which is preliminary data.</text>
</comment>
<evidence type="ECO:0000256" key="1">
    <source>
        <dbReference type="SAM" id="MobiDB-lite"/>
    </source>
</evidence>
<sequence length="643" mass="69088">MKKWLYVLAALVVLLLLGVVALTQLVDTDRVKRLLVEQTREKTGRTLVIEGDLSWRFFPSVGFTLGKTSLLNPPGFEQGATLSVGEVSLDVALKPLLDNRLEVGQAVLSNARLHLITHKDGSTNLDDLRNLGQKSAEPQTAPAPDAQASEAGPKRELQFVSLAGIKVTDAEVLLQDERSDTLTRLNRVNISLDQFAPGQEVPLTLSGNLFSDEVQASINTSGTLWLAPEYDRLRLDNLTLNAGVTGRAVPGNKALTLSGNLAYDMTSKQAGFTNVTMSAGSLTLDGELQVDHGPEIPEIRFNLHTPLLDLEQLSAEWSSEQGGSDSATTSTDNASAKLPPSVAASEPDLSILNKLDVQGTLAADLLNVQGMEMQGVSLEVKVRDGKATASDINASLYQGSLQGEVSLNANHNPASFMLNTQLQNVNGFELLNDAAGIDSLEGRASVALNVAGRGLTERAIKKSLTGTSRVEFADGALRGVNIAAMIRRGYAQVKGLPVPNDNEPQKTDFSALTADFDIGKGKVSTQNLNLASPLLRVKGEGETSLLDSTLDVLFSTAIVGTLKGQDGESLDELKNITVPLRVSGTYQQPRYTLDMQQVFDLYLKEKASKEAERVKRKLNEKLGDELGDKINEKLPGLFDKLGL</sequence>
<proteinExistence type="predicted"/>
<dbReference type="EMBL" id="JBGFTR010000001">
    <property type="protein sequence ID" value="MFH7563986.1"/>
    <property type="molecule type" value="Genomic_DNA"/>
</dbReference>
<feature type="region of interest" description="Disordered" evidence="1">
    <location>
        <begin position="316"/>
        <end position="343"/>
    </location>
</feature>
<reference evidence="3 4" key="1">
    <citation type="submission" date="2024-08" db="EMBL/GenBank/DDBJ databases">
        <title>Oceanimonas smirnovii Genome sequencing and assembly.</title>
        <authorList>
            <person name="Tang B."/>
        </authorList>
    </citation>
    <scope>NUCLEOTIDE SEQUENCE [LARGE SCALE GENOMIC DNA]</scope>
    <source>
        <strain evidence="3 4">OS2020-119</strain>
    </source>
</reference>
<evidence type="ECO:0000313" key="4">
    <source>
        <dbReference type="Proteomes" id="UP001610706"/>
    </source>
</evidence>
<gene>
    <name evidence="3" type="ORF">AB9R89_01410</name>
</gene>
<organism evidence="3 4">
    <name type="scientific">Oceanimonas smirnovii</name>
    <dbReference type="NCBI Taxonomy" id="264574"/>
    <lineage>
        <taxon>Bacteria</taxon>
        <taxon>Pseudomonadati</taxon>
        <taxon>Pseudomonadota</taxon>
        <taxon>Gammaproteobacteria</taxon>
        <taxon>Aeromonadales</taxon>
        <taxon>Aeromonadaceae</taxon>
        <taxon>Oceanimonas</taxon>
    </lineage>
</organism>
<dbReference type="PANTHER" id="PTHR30441">
    <property type="entry name" value="DUF748 DOMAIN-CONTAINING PROTEIN"/>
    <property type="match status" value="1"/>
</dbReference>